<feature type="transmembrane region" description="Helical" evidence="2">
    <location>
        <begin position="328"/>
        <end position="349"/>
    </location>
</feature>
<dbReference type="EMBL" id="JAIQCV010000011">
    <property type="protein sequence ID" value="KAH1045707.1"/>
    <property type="molecule type" value="Genomic_DNA"/>
</dbReference>
<feature type="transmembrane region" description="Helical" evidence="2">
    <location>
        <begin position="817"/>
        <end position="838"/>
    </location>
</feature>
<keyword evidence="2" id="KW-1133">Transmembrane helix</keyword>
<dbReference type="Pfam" id="PF12796">
    <property type="entry name" value="Ank_2"/>
    <property type="match status" value="3"/>
</dbReference>
<dbReference type="Proteomes" id="UP000828251">
    <property type="component" value="Unassembled WGS sequence"/>
</dbReference>
<feature type="transmembrane region" description="Helical" evidence="2">
    <location>
        <begin position="411"/>
        <end position="429"/>
    </location>
</feature>
<feature type="repeat" description="ANK" evidence="1">
    <location>
        <begin position="70"/>
        <end position="91"/>
    </location>
</feature>
<feature type="transmembrane region" description="Helical" evidence="2">
    <location>
        <begin position="762"/>
        <end position="783"/>
    </location>
</feature>
<dbReference type="SUPFAM" id="SSF48403">
    <property type="entry name" value="Ankyrin repeat"/>
    <property type="match status" value="2"/>
</dbReference>
<keyword evidence="2" id="KW-0472">Membrane</keyword>
<feature type="domain" description="PGG" evidence="3">
    <location>
        <begin position="272"/>
        <end position="367"/>
    </location>
</feature>
<feature type="repeat" description="ANK" evidence="1">
    <location>
        <begin position="139"/>
        <end position="160"/>
    </location>
</feature>
<dbReference type="InterPro" id="IPR036770">
    <property type="entry name" value="Ankyrin_rpt-contain_sf"/>
</dbReference>
<feature type="transmembrane region" description="Helical" evidence="2">
    <location>
        <begin position="383"/>
        <end position="405"/>
    </location>
</feature>
<feature type="repeat" description="ANK" evidence="1">
    <location>
        <begin position="179"/>
        <end position="211"/>
    </location>
</feature>
<evidence type="ECO:0000256" key="2">
    <source>
        <dbReference type="SAM" id="Phobius"/>
    </source>
</evidence>
<dbReference type="Gene3D" id="1.25.40.20">
    <property type="entry name" value="Ankyrin repeat-containing domain"/>
    <property type="match status" value="2"/>
</dbReference>
<feature type="repeat" description="ANK" evidence="1">
    <location>
        <begin position="616"/>
        <end position="648"/>
    </location>
</feature>
<feature type="repeat" description="ANK" evidence="1">
    <location>
        <begin position="576"/>
        <end position="598"/>
    </location>
</feature>
<keyword evidence="5" id="KW-1185">Reference proteome</keyword>
<evidence type="ECO:0000313" key="4">
    <source>
        <dbReference type="EMBL" id="KAH1045707.1"/>
    </source>
</evidence>
<evidence type="ECO:0000313" key="5">
    <source>
        <dbReference type="Proteomes" id="UP000828251"/>
    </source>
</evidence>
<evidence type="ECO:0000256" key="1">
    <source>
        <dbReference type="PROSITE-ProRule" id="PRU00023"/>
    </source>
</evidence>
<dbReference type="PANTHER" id="PTHR24128:SF46">
    <property type="entry name" value="ALPHA-LATROTOXIN-LHE1A-LIKE ISOFORM X1"/>
    <property type="match status" value="1"/>
</dbReference>
<gene>
    <name evidence="4" type="ORF">J1N35_036491</name>
</gene>
<keyword evidence="1" id="KW-0040">ANK repeat</keyword>
<reference evidence="4 5" key="1">
    <citation type="journal article" date="2021" name="Plant Biotechnol. J.">
        <title>Multi-omics assisted identification of the key and species-specific regulatory components of drought-tolerant mechanisms in Gossypium stocksii.</title>
        <authorList>
            <person name="Yu D."/>
            <person name="Ke L."/>
            <person name="Zhang D."/>
            <person name="Wu Y."/>
            <person name="Sun Y."/>
            <person name="Mei J."/>
            <person name="Sun J."/>
            <person name="Sun Y."/>
        </authorList>
    </citation>
    <scope>NUCLEOTIDE SEQUENCE [LARGE SCALE GENOMIC DNA]</scope>
    <source>
        <strain evidence="5">cv. E1</strain>
        <tissue evidence="4">Leaf</tissue>
    </source>
</reference>
<sequence length="944" mass="106824">MDESLRKAARTGKVNELYTVIQRNGNVLRHFDEVEFIETPLHIAAEEGCIEFAMEMMNLKPSFARKLNHQGLSPLHIAVRKGHKEMALRFLEIDKHLVRVRGKKGKTPLHYLCKVGNQLGLLDTFLEASPDCLQDVTIENRTALHIAIQNNRLDVLQLLIPTLKRKDYSWEVVNRKDKDGNTALHIAAIHDQPKMLKILLNCKADKHATNQAGLTALGIAQQHNNRENIAILKGCFIPVVSHFKRKLEEQVVKYVTKASLLIFQNMDNISADDRNALLVILGLLLTATYQATLSPPGGVWQGENTSKSKGSYDSMVLGKSIMGQMDFLLFYIPTYLVFLVTLFLTLALLKTFPHDFRTALQVLLALLAVSFDESISDIAPTDLTYVILNIFSGILFLLMVSMCVVFRVSKISVSIVGCWIFPSILYLCLGRSEIGMGVGQGLLTISRTGDVIELYRLIQRDGNVLRRFDEVEFIETPLHVAADEGCIGFAMEMMKLKTSFARKLNQQGLSPIHLALEKGHKEMVLRFLQIDKDLVRVTGKNGETPLHYICKVGNHDSLLETFLKACPDCIRDVTIENRSALHIAAENKRLDVLQLLIRMLKKKDYYREEVNRKDEDGNTALHIAARNNQTQMLKLLLSSKADKHAINQSDLTALGVAEQHNNRESIRILRGRFIPGVSNIKSKWEKQIAKFVEKVSSIIFDDLDNISSDDRNALLVVLGLLLTGTYQATLSPPGGVWQGDNTEWSKRSKVLGTSVLDQPSFLLFYIPTYVVFMVTFFLTLALLKPFPHGFKKTIQVLLAFFARCFDQSVSFLTPTGFAFKVMQVFTLLFFVLTLVMFYGDRVSKQSVAILACFLSPSRFEYGEVIPTKVHPLVLRLAIGCWLFLFVKYDFWEGTIIVIGYCSYYIMEDVFAGAFTFGIPEMAWYLIPLGCWFFLYLCRFCFKQC</sequence>
<feature type="transmembrane region" description="Helical" evidence="2">
    <location>
        <begin position="922"/>
        <end position="941"/>
    </location>
</feature>
<dbReference type="PANTHER" id="PTHR24128">
    <property type="entry name" value="HOMEOBOX PROTEIN WARIAI"/>
    <property type="match status" value="1"/>
</dbReference>
<dbReference type="PROSITE" id="PS50297">
    <property type="entry name" value="ANK_REP_REGION"/>
    <property type="match status" value="6"/>
</dbReference>
<organism evidence="4 5">
    <name type="scientific">Gossypium stocksii</name>
    <dbReference type="NCBI Taxonomy" id="47602"/>
    <lineage>
        <taxon>Eukaryota</taxon>
        <taxon>Viridiplantae</taxon>
        <taxon>Streptophyta</taxon>
        <taxon>Embryophyta</taxon>
        <taxon>Tracheophyta</taxon>
        <taxon>Spermatophyta</taxon>
        <taxon>Magnoliopsida</taxon>
        <taxon>eudicotyledons</taxon>
        <taxon>Gunneridae</taxon>
        <taxon>Pentapetalae</taxon>
        <taxon>rosids</taxon>
        <taxon>malvids</taxon>
        <taxon>Malvales</taxon>
        <taxon>Malvaceae</taxon>
        <taxon>Malvoideae</taxon>
        <taxon>Gossypium</taxon>
    </lineage>
</organism>
<feature type="domain" description="PGG" evidence="3">
    <location>
        <begin position="709"/>
        <end position="805"/>
    </location>
</feature>
<dbReference type="PROSITE" id="PS50088">
    <property type="entry name" value="ANK_REPEAT"/>
    <property type="match status" value="6"/>
</dbReference>
<dbReference type="InterPro" id="IPR002110">
    <property type="entry name" value="Ankyrin_rpt"/>
</dbReference>
<dbReference type="Pfam" id="PF13637">
    <property type="entry name" value="Ank_4"/>
    <property type="match status" value="1"/>
</dbReference>
<dbReference type="Pfam" id="PF13962">
    <property type="entry name" value="PGG"/>
    <property type="match status" value="2"/>
</dbReference>
<comment type="caution">
    <text evidence="4">The sequence shown here is derived from an EMBL/GenBank/DDBJ whole genome shotgun (WGS) entry which is preliminary data.</text>
</comment>
<dbReference type="InterPro" id="IPR026961">
    <property type="entry name" value="PGG_dom"/>
</dbReference>
<evidence type="ECO:0000259" key="3">
    <source>
        <dbReference type="Pfam" id="PF13962"/>
    </source>
</evidence>
<accession>A0A9D3ZKW0</accession>
<proteinExistence type="predicted"/>
<dbReference type="OrthoDB" id="674805at2759"/>
<feature type="repeat" description="ANK" evidence="1">
    <location>
        <begin position="507"/>
        <end position="528"/>
    </location>
</feature>
<dbReference type="SMART" id="SM00248">
    <property type="entry name" value="ANK"/>
    <property type="match status" value="10"/>
</dbReference>
<protein>
    <recommendedName>
        <fullName evidence="3">PGG domain-containing protein</fullName>
    </recommendedName>
</protein>
<name>A0A9D3ZKW0_9ROSI</name>
<keyword evidence="2" id="KW-0812">Transmembrane</keyword>
<dbReference type="AlphaFoldDB" id="A0A9D3ZKW0"/>